<dbReference type="PANTHER" id="PTHR42796:SF4">
    <property type="entry name" value="FUMARYLACETOACETATE HYDROLASE DOMAIN-CONTAINING PROTEIN 2A"/>
    <property type="match status" value="1"/>
</dbReference>
<gene>
    <name evidence="4" type="ORF">UFOPK2214_00105</name>
</gene>
<dbReference type="EMBL" id="CAEZWJ010000002">
    <property type="protein sequence ID" value="CAB4643926.1"/>
    <property type="molecule type" value="Genomic_DNA"/>
</dbReference>
<dbReference type="InterPro" id="IPR051121">
    <property type="entry name" value="FAH"/>
</dbReference>
<dbReference type="GO" id="GO:0044281">
    <property type="term" value="P:small molecule metabolic process"/>
    <property type="evidence" value="ECO:0007669"/>
    <property type="project" value="UniProtKB-ARBA"/>
</dbReference>
<evidence type="ECO:0000256" key="2">
    <source>
        <dbReference type="ARBA" id="ARBA00022723"/>
    </source>
</evidence>
<accession>A0A6J6K3W3</accession>
<name>A0A6J6K3W3_9ZZZZ</name>
<evidence type="ECO:0000259" key="3">
    <source>
        <dbReference type="Pfam" id="PF01557"/>
    </source>
</evidence>
<organism evidence="4">
    <name type="scientific">freshwater metagenome</name>
    <dbReference type="NCBI Taxonomy" id="449393"/>
    <lineage>
        <taxon>unclassified sequences</taxon>
        <taxon>metagenomes</taxon>
        <taxon>ecological metagenomes</taxon>
    </lineage>
</organism>
<reference evidence="4" key="1">
    <citation type="submission" date="2020-05" db="EMBL/GenBank/DDBJ databases">
        <authorList>
            <person name="Chiriac C."/>
            <person name="Salcher M."/>
            <person name="Ghai R."/>
            <person name="Kavagutti S V."/>
        </authorList>
    </citation>
    <scope>NUCLEOTIDE SEQUENCE</scope>
</reference>
<proteinExistence type="inferred from homology"/>
<feature type="domain" description="Fumarylacetoacetase-like C-terminal" evidence="3">
    <location>
        <begin position="77"/>
        <end position="278"/>
    </location>
</feature>
<dbReference type="AlphaFoldDB" id="A0A6J6K3W3"/>
<dbReference type="Pfam" id="PF01557">
    <property type="entry name" value="FAA_hydrolase"/>
    <property type="match status" value="1"/>
</dbReference>
<dbReference type="InterPro" id="IPR036663">
    <property type="entry name" value="Fumarylacetoacetase_C_sf"/>
</dbReference>
<sequence>MSFRFACLNGRAQLVVGPNNNVVDLAEASGGKFSAEPIEAFRRWDEVRTFAATVTDPGTPIDVTTLDAPSPWPLQSFGIGLNYKSHAEESGMEPPKTPLTFAKFSSSIAGGYADVPVVGGAIDWEVELVVVIGSGGRNISKKDAWDHIAGVAVGQDISDRALQFAASPPHFDLGKSRKNYSPFGPWLVDAKGLANRDALHMTCTLNGEVVQDSLTDDLIFDVGDIVEYLSGIVQLLPGDVIFTGTPGGVGVSRKPPVFLKAGDVLVSTIDGIGTTTNHCIQG</sequence>
<dbReference type="SUPFAM" id="SSF56529">
    <property type="entry name" value="FAH"/>
    <property type="match status" value="1"/>
</dbReference>
<dbReference type="GO" id="GO:0046872">
    <property type="term" value="F:metal ion binding"/>
    <property type="evidence" value="ECO:0007669"/>
    <property type="project" value="UniProtKB-KW"/>
</dbReference>
<dbReference type="InterPro" id="IPR011234">
    <property type="entry name" value="Fumarylacetoacetase-like_C"/>
</dbReference>
<protein>
    <submittedName>
        <fullName evidence="4">Unannotated protein</fullName>
    </submittedName>
</protein>
<dbReference type="GO" id="GO:0003824">
    <property type="term" value="F:catalytic activity"/>
    <property type="evidence" value="ECO:0007669"/>
    <property type="project" value="InterPro"/>
</dbReference>
<dbReference type="PANTHER" id="PTHR42796">
    <property type="entry name" value="FUMARYLACETOACETATE HYDROLASE DOMAIN-CONTAINING PROTEIN 2A-RELATED"/>
    <property type="match status" value="1"/>
</dbReference>
<keyword evidence="2" id="KW-0479">Metal-binding</keyword>
<comment type="similarity">
    <text evidence="1">Belongs to the FAH family.</text>
</comment>
<dbReference type="Gene3D" id="3.90.850.10">
    <property type="entry name" value="Fumarylacetoacetase-like, C-terminal domain"/>
    <property type="match status" value="1"/>
</dbReference>
<evidence type="ECO:0000256" key="1">
    <source>
        <dbReference type="ARBA" id="ARBA00010211"/>
    </source>
</evidence>
<evidence type="ECO:0000313" key="4">
    <source>
        <dbReference type="EMBL" id="CAB4643926.1"/>
    </source>
</evidence>